<feature type="domain" description="Phage tail assembly chaperone-like" evidence="2">
    <location>
        <begin position="53"/>
        <end position="117"/>
    </location>
</feature>
<reference evidence="3 4" key="1">
    <citation type="journal article" date="2005" name="Nat. Biotechnol.">
        <title>Complete genome sequence of the plant commensal Pseudomonas fluorescens Pf-5.</title>
        <authorList>
            <person name="Paulsen I.T."/>
            <person name="Press C.M."/>
            <person name="Ravel J."/>
            <person name="Kobayashi D.Y."/>
            <person name="Myers G.S."/>
            <person name="Mavrodi D.V."/>
            <person name="DeBoy R.T."/>
            <person name="Seshadri R."/>
            <person name="Ren Q."/>
            <person name="Madupu R."/>
            <person name="Dodson R.J."/>
            <person name="Durkin A.S."/>
            <person name="Brinkac L.M."/>
            <person name="Daugherty S.C."/>
            <person name="Sullivan S.A."/>
            <person name="Rosovitz M.J."/>
            <person name="Gwinn M.L."/>
            <person name="Zhou L."/>
            <person name="Schneider D.J."/>
            <person name="Cartinhour S.W."/>
            <person name="Nelson W.C."/>
            <person name="Weidman J."/>
            <person name="Watkins K."/>
            <person name="Tran K."/>
            <person name="Khouri H."/>
            <person name="Pierson E.A."/>
            <person name="Pierson L.S.III."/>
            <person name="Thomashow L.S."/>
            <person name="Loper J.E."/>
        </authorList>
    </citation>
    <scope>NUCLEOTIDE SEQUENCE [LARGE SCALE GENOMIC DNA]</scope>
    <source>
        <strain evidence="4">ATCC BAA-477 / NRRL B-23932 / Pf-5</strain>
    </source>
</reference>
<proteinExistence type="predicted"/>
<accession>F9XXB2</accession>
<dbReference type="InterPro" id="IPR031893">
    <property type="entry name" value="Phage_tail_APC"/>
</dbReference>
<gene>
    <name evidence="3" type="ordered locus">PFL_6268</name>
</gene>
<dbReference type="Proteomes" id="UP000008540">
    <property type="component" value="Chromosome"/>
</dbReference>
<evidence type="ECO:0000256" key="1">
    <source>
        <dbReference type="SAM" id="MobiDB-lite"/>
    </source>
</evidence>
<reference key="3">
    <citation type="journal article" date="2007" name="Chem. Biol.">
        <title>The genomisotopic approach: a systematic method to isolate products of orphan biosynthetic gene clusters.</title>
        <authorList>
            <person name="Gross H."/>
            <person name="Stockwell V.O."/>
            <person name="Henkels M.D."/>
            <person name="Nowak-Thompson B."/>
            <person name="Loper J.E."/>
            <person name="Gerwick W.H."/>
        </authorList>
    </citation>
    <scope>NUCLEOTIDE SEQUENCE</scope>
    <source>
        <strain>Pf-5</strain>
    </source>
</reference>
<feature type="region of interest" description="Disordered" evidence="1">
    <location>
        <begin position="105"/>
        <end position="125"/>
    </location>
</feature>
<evidence type="ECO:0000313" key="3">
    <source>
        <dbReference type="EMBL" id="AEK81704.1"/>
    </source>
</evidence>
<dbReference type="STRING" id="220664.PFL_6268"/>
<name>F9XXB2_PSEF5</name>
<dbReference type="eggNOG" id="ENOG503005A">
    <property type="taxonomic scope" value="Bacteria"/>
</dbReference>
<evidence type="ECO:0000313" key="4">
    <source>
        <dbReference type="Proteomes" id="UP000008540"/>
    </source>
</evidence>
<protein>
    <recommendedName>
        <fullName evidence="2">Phage tail assembly chaperone-like domain-containing protein</fullName>
    </recommendedName>
</protein>
<dbReference type="Pfam" id="PF16778">
    <property type="entry name" value="Phage_tail_APC"/>
    <property type="match status" value="1"/>
</dbReference>
<dbReference type="AlphaFoldDB" id="F9XXB2"/>
<reference key="2">
    <citation type="submission" date="2005-07" db="EMBL/GenBank/DDBJ databases">
        <title>Discovery of similar natural protein sequences with different folds using transitive homology relationships.</title>
        <authorList>
            <person name="Anderson W.J."/>
            <person name="Hall B.M."/>
            <person name="Roessler C.G."/>
            <person name="Robers S.A."/>
            <person name="Ingram W.M."/>
            <person name="Weichsel A."/>
            <person name="Heroux A."/>
            <person name="Montfort W.R."/>
            <person name="Cordes M.H."/>
        </authorList>
    </citation>
    <scope>NUCLEOTIDE SEQUENCE</scope>
    <source>
        <strain>Pf-5</strain>
    </source>
</reference>
<organism evidence="3 4">
    <name type="scientific">Pseudomonas fluorescens (strain ATCC BAA-477 / NRRL B-23932 / Pf-5)</name>
    <dbReference type="NCBI Taxonomy" id="220664"/>
    <lineage>
        <taxon>Bacteria</taxon>
        <taxon>Pseudomonadati</taxon>
        <taxon>Pseudomonadota</taxon>
        <taxon>Gammaproteobacteria</taxon>
        <taxon>Pseudomonadales</taxon>
        <taxon>Pseudomonadaceae</taxon>
        <taxon>Pseudomonas</taxon>
    </lineage>
</organism>
<evidence type="ECO:0000259" key="2">
    <source>
        <dbReference type="Pfam" id="PF16778"/>
    </source>
</evidence>
<sequence length="125" mass="14609">MKYFHNPETNRVHAYDDDAPAHFISSQLIPMSEEEVRLHIESATAPLPVSVGERVWRDSALDSVRWLRERHRDQLEIEVPTTLASAQFKQLLVYMQALRDWPQSPHFPDSQYRPVAPSWVTEQTE</sequence>
<dbReference type="HOGENOM" id="CLU_1990735_0_0_6"/>
<dbReference type="RefSeq" id="WP_011059574.1">
    <property type="nucleotide sequence ID" value="NC_004129.6"/>
</dbReference>
<dbReference type="EMBL" id="CP000076">
    <property type="protein sequence ID" value="AEK81704.1"/>
    <property type="molecule type" value="Genomic_DNA"/>
</dbReference>
<dbReference type="KEGG" id="pfl:PFL_6268"/>